<gene>
    <name evidence="1" type="ORF">PAXRUDRAFT_181822</name>
</gene>
<evidence type="ECO:0000313" key="1">
    <source>
        <dbReference type="EMBL" id="KIK71804.1"/>
    </source>
</evidence>
<dbReference type="AlphaFoldDB" id="A0A0D0CWW0"/>
<dbReference type="HOGENOM" id="CLU_027016_1_0_1"/>
<dbReference type="Proteomes" id="UP000054538">
    <property type="component" value="Unassembled WGS sequence"/>
</dbReference>
<dbReference type="STRING" id="930991.A0A0D0CWW0"/>
<name>A0A0D0CWW0_9AGAM</name>
<dbReference type="EMBL" id="KN831641">
    <property type="protein sequence ID" value="KIK71804.1"/>
    <property type="molecule type" value="Genomic_DNA"/>
</dbReference>
<dbReference type="InParanoid" id="A0A0D0CWW0"/>
<organism evidence="1 2">
    <name type="scientific">Paxillus rubicundulus Ve08.2h10</name>
    <dbReference type="NCBI Taxonomy" id="930991"/>
    <lineage>
        <taxon>Eukaryota</taxon>
        <taxon>Fungi</taxon>
        <taxon>Dikarya</taxon>
        <taxon>Basidiomycota</taxon>
        <taxon>Agaricomycotina</taxon>
        <taxon>Agaricomycetes</taxon>
        <taxon>Agaricomycetidae</taxon>
        <taxon>Boletales</taxon>
        <taxon>Paxilineae</taxon>
        <taxon>Paxillaceae</taxon>
        <taxon>Paxillus</taxon>
    </lineage>
</organism>
<keyword evidence="2" id="KW-1185">Reference proteome</keyword>
<proteinExistence type="predicted"/>
<sequence>MPRLISTEKKCDCCKRESTKFHQVAWVIFISTHSDEEHGDLFAGQEGPEMKPRPIAVNVDHFFSLLFQSGMDHFLDGATLVLLTCGWLVKHEGSFNELHSILNYMAFTVHRFQSTLSTSFLQALMFNTFIEGATLPSSIPFSLKNSFQMGQHMDMLLFSLTKAPSPLSCRNFACDKFIWWSKQTRPYRTSLPLSCPVCGALWCWGRPVWSRSVGEGSWSVACKKPQCGLDGKGVWFAQCGALSGVQPEGSRFITAKKKRPSGVDCGDIVG</sequence>
<reference evidence="2" key="2">
    <citation type="submission" date="2015-01" db="EMBL/GenBank/DDBJ databases">
        <title>Evolutionary Origins and Diversification of the Mycorrhizal Mutualists.</title>
        <authorList>
            <consortium name="DOE Joint Genome Institute"/>
            <consortium name="Mycorrhizal Genomics Consortium"/>
            <person name="Kohler A."/>
            <person name="Kuo A."/>
            <person name="Nagy L.G."/>
            <person name="Floudas D."/>
            <person name="Copeland A."/>
            <person name="Barry K.W."/>
            <person name="Cichocki N."/>
            <person name="Veneault-Fourrey C."/>
            <person name="LaButti K."/>
            <person name="Lindquist E.A."/>
            <person name="Lipzen A."/>
            <person name="Lundell T."/>
            <person name="Morin E."/>
            <person name="Murat C."/>
            <person name="Riley R."/>
            <person name="Ohm R."/>
            <person name="Sun H."/>
            <person name="Tunlid A."/>
            <person name="Henrissat B."/>
            <person name="Grigoriev I.V."/>
            <person name="Hibbett D.S."/>
            <person name="Martin F."/>
        </authorList>
    </citation>
    <scope>NUCLEOTIDE SEQUENCE [LARGE SCALE GENOMIC DNA]</scope>
    <source>
        <strain evidence="2">Ve08.2h10</strain>
    </source>
</reference>
<reference evidence="1 2" key="1">
    <citation type="submission" date="2014-04" db="EMBL/GenBank/DDBJ databases">
        <authorList>
            <consortium name="DOE Joint Genome Institute"/>
            <person name="Kuo A."/>
            <person name="Kohler A."/>
            <person name="Jargeat P."/>
            <person name="Nagy L.G."/>
            <person name="Floudas D."/>
            <person name="Copeland A."/>
            <person name="Barry K.W."/>
            <person name="Cichocki N."/>
            <person name="Veneault-Fourrey C."/>
            <person name="LaButti K."/>
            <person name="Lindquist E.A."/>
            <person name="Lipzen A."/>
            <person name="Lundell T."/>
            <person name="Morin E."/>
            <person name="Murat C."/>
            <person name="Sun H."/>
            <person name="Tunlid A."/>
            <person name="Henrissat B."/>
            <person name="Grigoriev I.V."/>
            <person name="Hibbett D.S."/>
            <person name="Martin F."/>
            <person name="Nordberg H.P."/>
            <person name="Cantor M.N."/>
            <person name="Hua S.X."/>
        </authorList>
    </citation>
    <scope>NUCLEOTIDE SEQUENCE [LARGE SCALE GENOMIC DNA]</scope>
    <source>
        <strain evidence="1 2">Ve08.2h10</strain>
    </source>
</reference>
<accession>A0A0D0CWW0</accession>
<protein>
    <submittedName>
        <fullName evidence="1">Uncharacterized protein</fullName>
    </submittedName>
</protein>
<evidence type="ECO:0000313" key="2">
    <source>
        <dbReference type="Proteomes" id="UP000054538"/>
    </source>
</evidence>
<dbReference type="OrthoDB" id="2693558at2759"/>